<sequence length="450" mass="46193">MTSSHPPVEFPAPESSDDAVHGSGAASVPEALAEPTVNVRAKWITGVVLVNLGINAVLYAPINVLLGLQAEAIDPAAKEGILSLVTAFGAAVALIANPLTGALSDRTSSRFGRRAPWVFGGMVVAVVALAFLAAVSALVGGTEVTGTTAVLALVVGWCVVQAGVNSAYSTIAAAVPDRAPIGQRASIGGLGAMGQTIGILCGAVIGFVIGGNVGLGYGLCAAVFAVAVVPYLIWRDDPVLPRGLAPKFALGTFVRGFWIDPRKHPDFGWAWFTRFLMFVGNQLTIVYLLFFLKDEIGHENPAGGVLVLTGLYSIMVLISAVIAGRISDASGGRRKIFVAGSSVLIALAALILAFFPVWPAAIVAAAVLGIGFGAYLAVDFALITQVLPSANARGKDLGVVNIAATLPQVVAPTLAWLAVTRLGGYTTMFVMAAAIGLVAAALVYRIKSVP</sequence>
<dbReference type="InterPro" id="IPR011701">
    <property type="entry name" value="MFS"/>
</dbReference>
<feature type="transmembrane region" description="Helical" evidence="6">
    <location>
        <begin position="361"/>
        <end position="387"/>
    </location>
</feature>
<dbReference type="SUPFAM" id="SSF103473">
    <property type="entry name" value="MFS general substrate transporter"/>
    <property type="match status" value="1"/>
</dbReference>
<gene>
    <name evidence="8" type="ORF">EV380_2402</name>
</gene>
<dbReference type="PROSITE" id="PS50850">
    <property type="entry name" value="MFS"/>
    <property type="match status" value="1"/>
</dbReference>
<feature type="transmembrane region" description="Helical" evidence="6">
    <location>
        <begin position="115"/>
        <end position="139"/>
    </location>
</feature>
<feature type="transmembrane region" description="Helical" evidence="6">
    <location>
        <begin position="399"/>
        <end position="419"/>
    </location>
</feature>
<feature type="domain" description="Major facilitator superfamily (MFS) profile" evidence="7">
    <location>
        <begin position="266"/>
        <end position="450"/>
    </location>
</feature>
<feature type="transmembrane region" description="Helical" evidence="6">
    <location>
        <begin position="187"/>
        <end position="209"/>
    </location>
</feature>
<proteinExistence type="predicted"/>
<keyword evidence="9" id="KW-1185">Reference proteome</keyword>
<evidence type="ECO:0000256" key="2">
    <source>
        <dbReference type="ARBA" id="ARBA00022692"/>
    </source>
</evidence>
<evidence type="ECO:0000256" key="3">
    <source>
        <dbReference type="ARBA" id="ARBA00022989"/>
    </source>
</evidence>
<dbReference type="Gene3D" id="1.20.1250.20">
    <property type="entry name" value="MFS general substrate transporter like domains"/>
    <property type="match status" value="2"/>
</dbReference>
<feature type="transmembrane region" description="Helical" evidence="6">
    <location>
        <begin position="336"/>
        <end position="355"/>
    </location>
</feature>
<feature type="transmembrane region" description="Helical" evidence="6">
    <location>
        <begin position="215"/>
        <end position="234"/>
    </location>
</feature>
<comment type="caution">
    <text evidence="8">The sequence shown here is derived from an EMBL/GenBank/DDBJ whole genome shotgun (WGS) entry which is preliminary data.</text>
</comment>
<keyword evidence="3 6" id="KW-1133">Transmembrane helix</keyword>
<feature type="transmembrane region" description="Helical" evidence="6">
    <location>
        <begin position="425"/>
        <end position="444"/>
    </location>
</feature>
<feature type="transmembrane region" description="Helical" evidence="6">
    <location>
        <begin position="304"/>
        <end position="324"/>
    </location>
</feature>
<evidence type="ECO:0000256" key="5">
    <source>
        <dbReference type="SAM" id="MobiDB-lite"/>
    </source>
</evidence>
<keyword evidence="2 6" id="KW-0812">Transmembrane</keyword>
<dbReference type="Pfam" id="PF07690">
    <property type="entry name" value="MFS_1"/>
    <property type="match status" value="1"/>
</dbReference>
<dbReference type="PANTHER" id="PTHR23528">
    <property type="match status" value="1"/>
</dbReference>
<dbReference type="GO" id="GO:0005886">
    <property type="term" value="C:plasma membrane"/>
    <property type="evidence" value="ECO:0007669"/>
    <property type="project" value="UniProtKB-SubCell"/>
</dbReference>
<accession>A0A4Q8AES8</accession>
<dbReference type="OrthoDB" id="7584869at2"/>
<organism evidence="8 9">
    <name type="scientific">Zhihengliuella halotolerans</name>
    <dbReference type="NCBI Taxonomy" id="370736"/>
    <lineage>
        <taxon>Bacteria</taxon>
        <taxon>Bacillati</taxon>
        <taxon>Actinomycetota</taxon>
        <taxon>Actinomycetes</taxon>
        <taxon>Micrococcales</taxon>
        <taxon>Micrococcaceae</taxon>
        <taxon>Zhihengliuella</taxon>
    </lineage>
</organism>
<feature type="transmembrane region" description="Helical" evidence="6">
    <location>
        <begin position="43"/>
        <end position="62"/>
    </location>
</feature>
<dbReference type="InterPro" id="IPR020846">
    <property type="entry name" value="MFS_dom"/>
</dbReference>
<reference evidence="8 9" key="1">
    <citation type="submission" date="2019-02" db="EMBL/GenBank/DDBJ databases">
        <title>Sequencing the genomes of 1000 actinobacteria strains.</title>
        <authorList>
            <person name="Klenk H.-P."/>
        </authorList>
    </citation>
    <scope>NUCLEOTIDE SEQUENCE [LARGE SCALE GENOMIC DNA]</scope>
    <source>
        <strain evidence="8 9">DSM 17364</strain>
    </source>
</reference>
<feature type="transmembrane region" description="Helical" evidence="6">
    <location>
        <begin position="82"/>
        <end position="103"/>
    </location>
</feature>
<evidence type="ECO:0000259" key="7">
    <source>
        <dbReference type="PROSITE" id="PS50850"/>
    </source>
</evidence>
<comment type="subcellular location">
    <subcellularLocation>
        <location evidence="1">Cell membrane</location>
        <topology evidence="1">Multi-pass membrane protein</topology>
    </subcellularLocation>
</comment>
<evidence type="ECO:0000313" key="8">
    <source>
        <dbReference type="EMBL" id="RZU62797.1"/>
    </source>
</evidence>
<protein>
    <submittedName>
        <fullName evidence="8">MFS transporter</fullName>
    </submittedName>
</protein>
<dbReference type="GO" id="GO:0022857">
    <property type="term" value="F:transmembrane transporter activity"/>
    <property type="evidence" value="ECO:0007669"/>
    <property type="project" value="InterPro"/>
</dbReference>
<dbReference type="InterPro" id="IPR036259">
    <property type="entry name" value="MFS_trans_sf"/>
</dbReference>
<feature type="region of interest" description="Disordered" evidence="5">
    <location>
        <begin position="1"/>
        <end position="25"/>
    </location>
</feature>
<dbReference type="Proteomes" id="UP000292685">
    <property type="component" value="Unassembled WGS sequence"/>
</dbReference>
<dbReference type="AlphaFoldDB" id="A0A4Q8AES8"/>
<feature type="transmembrane region" description="Helical" evidence="6">
    <location>
        <begin position="271"/>
        <end position="292"/>
    </location>
</feature>
<evidence type="ECO:0000256" key="4">
    <source>
        <dbReference type="ARBA" id="ARBA00023136"/>
    </source>
</evidence>
<name>A0A4Q8AES8_9MICC</name>
<evidence type="ECO:0000256" key="6">
    <source>
        <dbReference type="SAM" id="Phobius"/>
    </source>
</evidence>
<evidence type="ECO:0000256" key="1">
    <source>
        <dbReference type="ARBA" id="ARBA00004651"/>
    </source>
</evidence>
<dbReference type="RefSeq" id="WP_130451320.1">
    <property type="nucleotide sequence ID" value="NZ_SHLA01000001.1"/>
</dbReference>
<feature type="transmembrane region" description="Helical" evidence="6">
    <location>
        <begin position="151"/>
        <end position="175"/>
    </location>
</feature>
<dbReference type="PANTHER" id="PTHR23528:SF1">
    <property type="entry name" value="MAJOR FACILITATOR SUPERFAMILY (MFS) PROFILE DOMAIN-CONTAINING PROTEIN"/>
    <property type="match status" value="1"/>
</dbReference>
<evidence type="ECO:0000313" key="9">
    <source>
        <dbReference type="Proteomes" id="UP000292685"/>
    </source>
</evidence>
<dbReference type="EMBL" id="SHLA01000001">
    <property type="protein sequence ID" value="RZU62797.1"/>
    <property type="molecule type" value="Genomic_DNA"/>
</dbReference>
<keyword evidence="4 6" id="KW-0472">Membrane</keyword>